<sequence>MPQRRIPETQKGKRKTGVKLNDLMIESLEQPIYIVVISLLASALFSGVEIAFISADKLQFQLDEKKGMLSGKVYTKFLKSPSQFVATMLVGNTVTLMVYTIFMAKVIEGFNSVYHFLPEDNEFLLFFLQTVISTVIVLFLSEFTPKSLFLIDPNGILKVLMVPVWLIYQLSRPVVAMVMFVSELFIVHVMRLPYSEDSGMLGRTELSQFVSNLKEGYEEEQEVDSRIINNALEFKTVQVRDCMVPRTDIVAVEENAAVEDLKNAFMESGHSKILVYRESVDDIIGYCHSSDLFRKPKSVKENMMDIPIVTETMLANDLLLQFVSDQKSIAVVVDEFGGTAGIVSVEDVIEEILGEIQDEHDDEDLVEEEIGEEHYRLSARLDIDYLNEKYDWDIPEGDYDTLGGFIFAEAQKIPEEKEEIFTSIGLITIEIRKENGIDIVQLDRSNLED</sequence>
<feature type="transmembrane region" description="Helical" evidence="8">
    <location>
        <begin position="84"/>
        <end position="103"/>
    </location>
</feature>
<dbReference type="InterPro" id="IPR002550">
    <property type="entry name" value="CNNM"/>
</dbReference>
<evidence type="ECO:0000256" key="3">
    <source>
        <dbReference type="ARBA" id="ARBA00022737"/>
    </source>
</evidence>
<evidence type="ECO:0000256" key="5">
    <source>
        <dbReference type="ARBA" id="ARBA00023122"/>
    </source>
</evidence>
<dbReference type="InterPro" id="IPR036318">
    <property type="entry name" value="FAD-bd_PCMH-like_sf"/>
</dbReference>
<evidence type="ECO:0000256" key="1">
    <source>
        <dbReference type="ARBA" id="ARBA00004141"/>
    </source>
</evidence>
<gene>
    <name evidence="10" type="ORF">PEDI_02540</name>
</gene>
<evidence type="ECO:0000313" key="10">
    <source>
        <dbReference type="EMBL" id="GJM59702.1"/>
    </source>
</evidence>
<feature type="transmembrane region" description="Helical" evidence="8">
    <location>
        <begin position="123"/>
        <end position="141"/>
    </location>
</feature>
<comment type="caution">
    <text evidence="10">The sequence shown here is derived from an EMBL/GenBank/DDBJ whole genome shotgun (WGS) entry which is preliminary data.</text>
</comment>
<keyword evidence="6 8" id="KW-0472">Membrane</keyword>
<keyword evidence="11" id="KW-1185">Reference proteome</keyword>
<feature type="domain" description="CBS" evidence="9">
    <location>
        <begin position="299"/>
        <end position="359"/>
    </location>
</feature>
<dbReference type="Gene3D" id="3.30.465.10">
    <property type="match status" value="1"/>
</dbReference>
<dbReference type="SUPFAM" id="SSF54631">
    <property type="entry name" value="CBS-domain pair"/>
    <property type="match status" value="1"/>
</dbReference>
<keyword evidence="4 8" id="KW-1133">Transmembrane helix</keyword>
<dbReference type="Pfam" id="PF00571">
    <property type="entry name" value="CBS"/>
    <property type="match status" value="2"/>
</dbReference>
<dbReference type="Pfam" id="PF03471">
    <property type="entry name" value="CorC_HlyC"/>
    <property type="match status" value="1"/>
</dbReference>
<dbReference type="InterPro" id="IPR000644">
    <property type="entry name" value="CBS_dom"/>
</dbReference>
<dbReference type="InterPro" id="IPR016169">
    <property type="entry name" value="FAD-bd_PCMH_sub2"/>
</dbReference>
<dbReference type="EMBL" id="BQKE01000001">
    <property type="protein sequence ID" value="GJM59702.1"/>
    <property type="molecule type" value="Genomic_DNA"/>
</dbReference>
<protein>
    <submittedName>
        <fullName evidence="10">Hemolysin</fullName>
    </submittedName>
</protein>
<dbReference type="Pfam" id="PF01595">
    <property type="entry name" value="CNNM"/>
    <property type="match status" value="1"/>
</dbReference>
<dbReference type="Proteomes" id="UP001310022">
    <property type="component" value="Unassembled WGS sequence"/>
</dbReference>
<accession>A0AAN4VVE2</accession>
<dbReference type="GO" id="GO:0050660">
    <property type="term" value="F:flavin adenine dinucleotide binding"/>
    <property type="evidence" value="ECO:0007669"/>
    <property type="project" value="InterPro"/>
</dbReference>
<dbReference type="AlphaFoldDB" id="A0AAN4VVE2"/>
<evidence type="ECO:0000313" key="11">
    <source>
        <dbReference type="Proteomes" id="UP001310022"/>
    </source>
</evidence>
<evidence type="ECO:0000256" key="4">
    <source>
        <dbReference type="ARBA" id="ARBA00022989"/>
    </source>
</evidence>
<dbReference type="SUPFAM" id="SSF56176">
    <property type="entry name" value="FAD-binding/transporter-associated domain-like"/>
    <property type="match status" value="1"/>
</dbReference>
<name>A0AAN4VVE2_9BACT</name>
<keyword evidence="2 8" id="KW-0812">Transmembrane</keyword>
<evidence type="ECO:0000256" key="6">
    <source>
        <dbReference type="ARBA" id="ARBA00023136"/>
    </source>
</evidence>
<dbReference type="InterPro" id="IPR046342">
    <property type="entry name" value="CBS_dom_sf"/>
</dbReference>
<evidence type="ECO:0000259" key="9">
    <source>
        <dbReference type="PROSITE" id="PS51371"/>
    </source>
</evidence>
<dbReference type="CDD" id="cd04590">
    <property type="entry name" value="CBS_pair_CorC_HlyC_assoc"/>
    <property type="match status" value="1"/>
</dbReference>
<keyword evidence="5 7" id="KW-0129">CBS domain</keyword>
<evidence type="ECO:0000256" key="2">
    <source>
        <dbReference type="ARBA" id="ARBA00022692"/>
    </source>
</evidence>
<dbReference type="PROSITE" id="PS51371">
    <property type="entry name" value="CBS"/>
    <property type="match status" value="1"/>
</dbReference>
<dbReference type="Gene3D" id="3.10.580.10">
    <property type="entry name" value="CBS-domain"/>
    <property type="match status" value="1"/>
</dbReference>
<dbReference type="InterPro" id="IPR044751">
    <property type="entry name" value="Ion_transp-like_CBS"/>
</dbReference>
<evidence type="ECO:0000256" key="7">
    <source>
        <dbReference type="PROSITE-ProRule" id="PRU00703"/>
    </source>
</evidence>
<dbReference type="InterPro" id="IPR005170">
    <property type="entry name" value="Transptr-assoc_dom"/>
</dbReference>
<keyword evidence="3" id="KW-0677">Repeat</keyword>
<evidence type="ECO:0000256" key="8">
    <source>
        <dbReference type="SAM" id="Phobius"/>
    </source>
</evidence>
<dbReference type="GO" id="GO:0005886">
    <property type="term" value="C:plasma membrane"/>
    <property type="evidence" value="ECO:0007669"/>
    <property type="project" value="TreeGrafter"/>
</dbReference>
<dbReference type="PANTHER" id="PTHR22777:SF17">
    <property type="entry name" value="UPF0053 PROTEIN SLL0260"/>
    <property type="match status" value="1"/>
</dbReference>
<feature type="transmembrane region" description="Helical" evidence="8">
    <location>
        <begin position="32"/>
        <end position="55"/>
    </location>
</feature>
<reference evidence="10 11" key="1">
    <citation type="submission" date="2021-12" db="EMBL/GenBank/DDBJ databases">
        <title>Genome sequencing of bacteria with rrn-lacking chromosome and rrn-plasmid.</title>
        <authorList>
            <person name="Anda M."/>
            <person name="Iwasaki W."/>
        </authorList>
    </citation>
    <scope>NUCLEOTIDE SEQUENCE [LARGE SCALE GENOMIC DNA]</scope>
    <source>
        <strain evidence="10 11">NBRC 15940</strain>
    </source>
</reference>
<comment type="subcellular location">
    <subcellularLocation>
        <location evidence="1">Membrane</location>
        <topology evidence="1">Multi-pass membrane protein</topology>
    </subcellularLocation>
</comment>
<organism evidence="10 11">
    <name type="scientific">Persicobacter diffluens</name>
    <dbReference type="NCBI Taxonomy" id="981"/>
    <lineage>
        <taxon>Bacteria</taxon>
        <taxon>Pseudomonadati</taxon>
        <taxon>Bacteroidota</taxon>
        <taxon>Cytophagia</taxon>
        <taxon>Cytophagales</taxon>
        <taxon>Persicobacteraceae</taxon>
        <taxon>Persicobacter</taxon>
    </lineage>
</organism>
<proteinExistence type="predicted"/>
<feature type="transmembrane region" description="Helical" evidence="8">
    <location>
        <begin position="174"/>
        <end position="194"/>
    </location>
</feature>
<dbReference type="PANTHER" id="PTHR22777">
    <property type="entry name" value="HEMOLYSIN-RELATED"/>
    <property type="match status" value="1"/>
</dbReference>
<dbReference type="SMART" id="SM01091">
    <property type="entry name" value="CorC_HlyC"/>
    <property type="match status" value="1"/>
</dbReference>